<feature type="region of interest" description="Disordered" evidence="1">
    <location>
        <begin position="25"/>
        <end position="50"/>
    </location>
</feature>
<organism evidence="2 3">
    <name type="scientific">Alligator mississippiensis</name>
    <name type="common">American alligator</name>
    <dbReference type="NCBI Taxonomy" id="8496"/>
    <lineage>
        <taxon>Eukaryota</taxon>
        <taxon>Metazoa</taxon>
        <taxon>Chordata</taxon>
        <taxon>Craniata</taxon>
        <taxon>Vertebrata</taxon>
        <taxon>Euteleostomi</taxon>
        <taxon>Archelosauria</taxon>
        <taxon>Archosauria</taxon>
        <taxon>Crocodylia</taxon>
        <taxon>Alligatoridae</taxon>
        <taxon>Alligatorinae</taxon>
        <taxon>Alligator</taxon>
    </lineage>
</organism>
<dbReference type="EMBL" id="AKHW03004004">
    <property type="protein sequence ID" value="KYO32119.1"/>
    <property type="molecule type" value="Genomic_DNA"/>
</dbReference>
<sequence>MYLGADWWCLFSGQCLCLNWSHSRPQKKKPLEKSDHFGLKRSVPGTSPFQQRNKGLAILEVKSMLQDGGDY</sequence>
<accession>A0A151N6C1</accession>
<feature type="compositionally biased region" description="Basic and acidic residues" evidence="1">
    <location>
        <begin position="29"/>
        <end position="38"/>
    </location>
</feature>
<proteinExistence type="predicted"/>
<evidence type="ECO:0000313" key="3">
    <source>
        <dbReference type="Proteomes" id="UP000050525"/>
    </source>
</evidence>
<protein>
    <submittedName>
        <fullName evidence="2">Uncharacterized protein</fullName>
    </submittedName>
</protein>
<gene>
    <name evidence="2" type="ORF">Y1Q_0007126</name>
</gene>
<comment type="caution">
    <text evidence="2">The sequence shown here is derived from an EMBL/GenBank/DDBJ whole genome shotgun (WGS) entry which is preliminary data.</text>
</comment>
<evidence type="ECO:0000256" key="1">
    <source>
        <dbReference type="SAM" id="MobiDB-lite"/>
    </source>
</evidence>
<reference evidence="2 3" key="1">
    <citation type="journal article" date="2012" name="Genome Biol.">
        <title>Sequencing three crocodilian genomes to illuminate the evolution of archosaurs and amniotes.</title>
        <authorList>
            <person name="St John J.A."/>
            <person name="Braun E.L."/>
            <person name="Isberg S.R."/>
            <person name="Miles L.G."/>
            <person name="Chong A.Y."/>
            <person name="Gongora J."/>
            <person name="Dalzell P."/>
            <person name="Moran C."/>
            <person name="Bed'hom B."/>
            <person name="Abzhanov A."/>
            <person name="Burgess S.C."/>
            <person name="Cooksey A.M."/>
            <person name="Castoe T.A."/>
            <person name="Crawford N.G."/>
            <person name="Densmore L.D."/>
            <person name="Drew J.C."/>
            <person name="Edwards S.V."/>
            <person name="Faircloth B.C."/>
            <person name="Fujita M.K."/>
            <person name="Greenwold M.J."/>
            <person name="Hoffmann F.G."/>
            <person name="Howard J.M."/>
            <person name="Iguchi T."/>
            <person name="Janes D.E."/>
            <person name="Khan S.Y."/>
            <person name="Kohno S."/>
            <person name="de Koning A.J."/>
            <person name="Lance S.L."/>
            <person name="McCarthy F.M."/>
            <person name="McCormack J.E."/>
            <person name="Merchant M.E."/>
            <person name="Peterson D.G."/>
            <person name="Pollock D.D."/>
            <person name="Pourmand N."/>
            <person name="Raney B.J."/>
            <person name="Roessler K.A."/>
            <person name="Sanford J.R."/>
            <person name="Sawyer R.H."/>
            <person name="Schmidt C.J."/>
            <person name="Triplett E.W."/>
            <person name="Tuberville T.D."/>
            <person name="Venegas-Anaya M."/>
            <person name="Howard J.T."/>
            <person name="Jarvis E.D."/>
            <person name="Guillette L.J.Jr."/>
            <person name="Glenn T.C."/>
            <person name="Green R.E."/>
            <person name="Ray D.A."/>
        </authorList>
    </citation>
    <scope>NUCLEOTIDE SEQUENCE [LARGE SCALE GENOMIC DNA]</scope>
    <source>
        <strain evidence="2">KSC_2009_1</strain>
    </source>
</reference>
<keyword evidence="3" id="KW-1185">Reference proteome</keyword>
<dbReference type="Proteomes" id="UP000050525">
    <property type="component" value="Unassembled WGS sequence"/>
</dbReference>
<name>A0A151N6C1_ALLMI</name>
<evidence type="ECO:0000313" key="2">
    <source>
        <dbReference type="EMBL" id="KYO32119.1"/>
    </source>
</evidence>
<dbReference type="AlphaFoldDB" id="A0A151N6C1"/>